<dbReference type="PANTHER" id="PTHR21257">
    <property type="entry name" value="DELTA(14)-STEROL REDUCTASE"/>
    <property type="match status" value="1"/>
</dbReference>
<evidence type="ECO:0000256" key="5">
    <source>
        <dbReference type="ARBA" id="ARBA00022692"/>
    </source>
</evidence>
<dbReference type="GO" id="GO:0006696">
    <property type="term" value="P:ergosterol biosynthetic process"/>
    <property type="evidence" value="ECO:0007669"/>
    <property type="project" value="TreeGrafter"/>
</dbReference>
<dbReference type="FunFam" id="1.20.120.1630:FF:000011">
    <property type="entry name" value="Delta(14)-sterol reductase"/>
    <property type="match status" value="1"/>
</dbReference>
<evidence type="ECO:0000256" key="2">
    <source>
        <dbReference type="ARBA" id="ARBA00005402"/>
    </source>
</evidence>
<evidence type="ECO:0000256" key="8">
    <source>
        <dbReference type="ARBA" id="ARBA00022989"/>
    </source>
</evidence>
<feature type="transmembrane region" description="Helical" evidence="19">
    <location>
        <begin position="269"/>
        <end position="289"/>
    </location>
</feature>
<dbReference type="GO" id="GO:0050613">
    <property type="term" value="F:Delta14-sterol reductase activity"/>
    <property type="evidence" value="ECO:0007669"/>
    <property type="project" value="UniProtKB-EC"/>
</dbReference>
<evidence type="ECO:0000256" key="1">
    <source>
        <dbReference type="ARBA" id="ARBA00004141"/>
    </source>
</evidence>
<feature type="transmembrane region" description="Helical" evidence="19">
    <location>
        <begin position="337"/>
        <end position="354"/>
    </location>
</feature>
<feature type="transmembrane region" description="Helical" evidence="19">
    <location>
        <begin position="21"/>
        <end position="40"/>
    </location>
</feature>
<evidence type="ECO:0000256" key="13">
    <source>
        <dbReference type="ARBA" id="ARBA00023166"/>
    </source>
</evidence>
<evidence type="ECO:0000256" key="14">
    <source>
        <dbReference type="ARBA" id="ARBA00023221"/>
    </source>
</evidence>
<dbReference type="EMBL" id="JAAAJA010000109">
    <property type="protein sequence ID" value="KAG0262016.1"/>
    <property type="molecule type" value="Genomic_DNA"/>
</dbReference>
<dbReference type="OrthoDB" id="10262235at2759"/>
<dbReference type="InterPro" id="IPR001171">
    <property type="entry name" value="ERG24_DHCR-like"/>
</dbReference>
<name>A0A9P6U714_9FUNG</name>
<keyword evidence="11" id="KW-0443">Lipid metabolism</keyword>
<protein>
    <recommendedName>
        <fullName evidence="18">Delta(14)-sterol reductase</fullName>
        <ecNumber evidence="3">1.3.1.70</ecNumber>
    </recommendedName>
    <alternativeName>
        <fullName evidence="15">C-14 sterol reductase</fullName>
    </alternativeName>
    <alternativeName>
        <fullName evidence="16">Sterol C14-reductase</fullName>
    </alternativeName>
</protein>
<evidence type="ECO:0000256" key="16">
    <source>
        <dbReference type="ARBA" id="ARBA00031227"/>
    </source>
</evidence>
<evidence type="ECO:0000256" key="7">
    <source>
        <dbReference type="ARBA" id="ARBA00022955"/>
    </source>
</evidence>
<dbReference type="GO" id="GO:0005789">
    <property type="term" value="C:endoplasmic reticulum membrane"/>
    <property type="evidence" value="ECO:0007669"/>
    <property type="project" value="TreeGrafter"/>
</dbReference>
<dbReference type="Pfam" id="PF01222">
    <property type="entry name" value="ERG4_ERG24"/>
    <property type="match status" value="1"/>
</dbReference>
<dbReference type="InterPro" id="IPR018083">
    <property type="entry name" value="Sterol_reductase_CS"/>
</dbReference>
<evidence type="ECO:0000256" key="10">
    <source>
        <dbReference type="ARBA" id="ARBA00023011"/>
    </source>
</evidence>
<keyword evidence="8 19" id="KW-1133">Transmembrane helix</keyword>
<proteinExistence type="inferred from homology"/>
<keyword evidence="7" id="KW-0752">Steroid biosynthesis</keyword>
<keyword evidence="12 19" id="KW-0472">Membrane</keyword>
<sequence length="482" mass="55071">MLTKKWRRTPPNPTPEYEFMGPPGTLAMLVLMPMLTYGLYFNCRPGFGCVPFEWDRSDGLWPSVDSFNLLQIPSNLWGFFLSTWDLDAFLVYSGFIAYLIICYFVIPGPIIDGTVVAGVGGTPLTKDRTKYRLKYKLNAFRTLMVTLTIVSVTLATKGVQPFLFLYDHFLGLLTASMVWTFALSAFLYLWSFLPDSTGQSKILAHPGNTGNHLYDFVMGRELNPRFSASPDSIFDLKYFAELRPGLIGWVLVNISMACQQYQVLDNGRVTNSMVLVLVFETFYVMDALWNEASILTTMDITTEGFGFMLADAHCSWVPLNYSLQARFLAMFPLEMELWHVLLVVATQTVGYYIFRSANTQKDTFRRFGVNDPRNKGLKYLETGAGSKLLINGWWGTARHINYMGDWMMALAWSLPCGFNTPIPYYYPIYFAILLIHREIRDEHNCRKKYGKDWERYCELTEPETEDASNTAKENPDIGAVPH</sequence>
<accession>A0A9P6U714</accession>
<evidence type="ECO:0000256" key="15">
    <source>
        <dbReference type="ARBA" id="ARBA00030165"/>
    </source>
</evidence>
<comment type="subcellular location">
    <subcellularLocation>
        <location evidence="1">Membrane</location>
        <topology evidence="1">Multi-pass membrane protein</topology>
    </subcellularLocation>
</comment>
<evidence type="ECO:0000256" key="3">
    <source>
        <dbReference type="ARBA" id="ARBA00012413"/>
    </source>
</evidence>
<dbReference type="PANTHER" id="PTHR21257:SF52">
    <property type="entry name" value="DELTA(14)-STEROL REDUCTASE TM7SF2"/>
    <property type="match status" value="1"/>
</dbReference>
<dbReference type="Proteomes" id="UP000726737">
    <property type="component" value="Unassembled WGS sequence"/>
</dbReference>
<feature type="transmembrane region" description="Helical" evidence="19">
    <location>
        <begin position="168"/>
        <end position="193"/>
    </location>
</feature>
<keyword evidence="5 19" id="KW-0812">Transmembrane</keyword>
<evidence type="ECO:0000256" key="9">
    <source>
        <dbReference type="ARBA" id="ARBA00023002"/>
    </source>
</evidence>
<feature type="transmembrane region" description="Helical" evidence="19">
    <location>
        <begin position="138"/>
        <end position="156"/>
    </location>
</feature>
<keyword evidence="4" id="KW-0444">Lipid biosynthesis</keyword>
<keyword evidence="6" id="KW-0521">NADP</keyword>
<dbReference type="Gene3D" id="1.20.120.1630">
    <property type="match status" value="1"/>
</dbReference>
<evidence type="ECO:0000256" key="17">
    <source>
        <dbReference type="ARBA" id="ARBA00060577"/>
    </source>
</evidence>
<evidence type="ECO:0000256" key="12">
    <source>
        <dbReference type="ARBA" id="ARBA00023136"/>
    </source>
</evidence>
<organism evidence="20 21">
    <name type="scientific">Mortierella polycephala</name>
    <dbReference type="NCBI Taxonomy" id="41804"/>
    <lineage>
        <taxon>Eukaryota</taxon>
        <taxon>Fungi</taxon>
        <taxon>Fungi incertae sedis</taxon>
        <taxon>Mucoromycota</taxon>
        <taxon>Mortierellomycotina</taxon>
        <taxon>Mortierellomycetes</taxon>
        <taxon>Mortierellales</taxon>
        <taxon>Mortierellaceae</taxon>
        <taxon>Mortierella</taxon>
    </lineage>
</organism>
<keyword evidence="9" id="KW-0560">Oxidoreductase</keyword>
<dbReference type="AlphaFoldDB" id="A0A9P6U714"/>
<comment type="similarity">
    <text evidence="2">Belongs to the ERG4/ERG24 family.</text>
</comment>
<evidence type="ECO:0000256" key="4">
    <source>
        <dbReference type="ARBA" id="ARBA00022516"/>
    </source>
</evidence>
<evidence type="ECO:0000256" key="6">
    <source>
        <dbReference type="ARBA" id="ARBA00022857"/>
    </source>
</evidence>
<evidence type="ECO:0000313" key="20">
    <source>
        <dbReference type="EMBL" id="KAG0262016.1"/>
    </source>
</evidence>
<evidence type="ECO:0000256" key="18">
    <source>
        <dbReference type="ARBA" id="ARBA00069705"/>
    </source>
</evidence>
<evidence type="ECO:0000313" key="21">
    <source>
        <dbReference type="Proteomes" id="UP000726737"/>
    </source>
</evidence>
<feature type="transmembrane region" description="Helical" evidence="19">
    <location>
        <begin position="89"/>
        <end position="106"/>
    </location>
</feature>
<comment type="caution">
    <text evidence="20">The sequence shown here is derived from an EMBL/GenBank/DDBJ whole genome shotgun (WGS) entry which is preliminary data.</text>
</comment>
<gene>
    <name evidence="20" type="primary">ERG24_1</name>
    <name evidence="20" type="ORF">BG011_000440</name>
</gene>
<evidence type="ECO:0000256" key="19">
    <source>
        <dbReference type="SAM" id="Phobius"/>
    </source>
</evidence>
<keyword evidence="10" id="KW-0756">Sterol biosynthesis</keyword>
<dbReference type="EC" id="1.3.1.70" evidence="3"/>
<evidence type="ECO:0000256" key="11">
    <source>
        <dbReference type="ARBA" id="ARBA00023098"/>
    </source>
</evidence>
<keyword evidence="13" id="KW-1207">Sterol metabolism</keyword>
<reference evidence="20" key="1">
    <citation type="journal article" date="2020" name="Fungal Divers.">
        <title>Resolving the Mortierellaceae phylogeny through synthesis of multi-gene phylogenetics and phylogenomics.</title>
        <authorList>
            <person name="Vandepol N."/>
            <person name="Liber J."/>
            <person name="Desiro A."/>
            <person name="Na H."/>
            <person name="Kennedy M."/>
            <person name="Barry K."/>
            <person name="Grigoriev I.V."/>
            <person name="Miller A.N."/>
            <person name="O'Donnell K."/>
            <person name="Stajich J.E."/>
            <person name="Bonito G."/>
        </authorList>
    </citation>
    <scope>NUCLEOTIDE SEQUENCE</scope>
    <source>
        <strain evidence="20">KOD948</strain>
    </source>
</reference>
<comment type="pathway">
    <text evidence="17">Steroid biosynthesis.</text>
</comment>
<dbReference type="PROSITE" id="PS01018">
    <property type="entry name" value="STEROL_REDUCT_2"/>
    <property type="match status" value="1"/>
</dbReference>
<keyword evidence="14" id="KW-0753">Steroid metabolism</keyword>
<keyword evidence="21" id="KW-1185">Reference proteome</keyword>